<name>A0ABR3V3Z0_9PEZI</name>
<sequence length="170" mass="17907">MMVCGWILRSTSFSASRSSSAASTATDVVPSPTSSSCTLEMLTSTLAAALSSAMALRIVAPSLVTMISPVDLHEMHCRILSIPLGPSVLFTRSPTAMAPTKAARRAFSPFSSVVPSSKICVGLNEDCTHGRAGVRQPRGNQKSAAYGRLLPFCSFANVKLASDPSRGWRS</sequence>
<keyword evidence="2" id="KW-1185">Reference proteome</keyword>
<accession>A0ABR3V3Z0</accession>
<organism evidence="1 2">
    <name type="scientific">Phialemonium thermophilum</name>
    <dbReference type="NCBI Taxonomy" id="223376"/>
    <lineage>
        <taxon>Eukaryota</taxon>
        <taxon>Fungi</taxon>
        <taxon>Dikarya</taxon>
        <taxon>Ascomycota</taxon>
        <taxon>Pezizomycotina</taxon>
        <taxon>Sordariomycetes</taxon>
        <taxon>Sordariomycetidae</taxon>
        <taxon>Cephalothecales</taxon>
        <taxon>Cephalothecaceae</taxon>
        <taxon>Phialemonium</taxon>
    </lineage>
</organism>
<dbReference type="Proteomes" id="UP001586593">
    <property type="component" value="Unassembled WGS sequence"/>
</dbReference>
<evidence type="ECO:0000313" key="1">
    <source>
        <dbReference type="EMBL" id="KAL1836335.1"/>
    </source>
</evidence>
<proteinExistence type="predicted"/>
<comment type="caution">
    <text evidence="1">The sequence shown here is derived from an EMBL/GenBank/DDBJ whole genome shotgun (WGS) entry which is preliminary data.</text>
</comment>
<evidence type="ECO:0008006" key="3">
    <source>
        <dbReference type="Google" id="ProtNLM"/>
    </source>
</evidence>
<protein>
    <recommendedName>
        <fullName evidence="3">Secreted protein</fullName>
    </recommendedName>
</protein>
<gene>
    <name evidence="1" type="ORF">VTK73DRAFT_5090</name>
</gene>
<dbReference type="EMBL" id="JAZHXJ010002863">
    <property type="protein sequence ID" value="KAL1836335.1"/>
    <property type="molecule type" value="Genomic_DNA"/>
</dbReference>
<reference evidence="1 2" key="1">
    <citation type="journal article" date="2024" name="Commun. Biol.">
        <title>Comparative genomic analysis of thermophilic fungi reveals convergent evolutionary adaptations and gene losses.</title>
        <authorList>
            <person name="Steindorff A.S."/>
            <person name="Aguilar-Pontes M.V."/>
            <person name="Robinson A.J."/>
            <person name="Andreopoulos B."/>
            <person name="LaButti K."/>
            <person name="Kuo A."/>
            <person name="Mondo S."/>
            <person name="Riley R."/>
            <person name="Otillar R."/>
            <person name="Haridas S."/>
            <person name="Lipzen A."/>
            <person name="Grimwood J."/>
            <person name="Schmutz J."/>
            <person name="Clum A."/>
            <person name="Reid I.D."/>
            <person name="Moisan M.C."/>
            <person name="Butler G."/>
            <person name="Nguyen T.T.M."/>
            <person name="Dewar K."/>
            <person name="Conant G."/>
            <person name="Drula E."/>
            <person name="Henrissat B."/>
            <person name="Hansel C."/>
            <person name="Singer S."/>
            <person name="Hutchinson M.I."/>
            <person name="de Vries R.P."/>
            <person name="Natvig D.O."/>
            <person name="Powell A.J."/>
            <person name="Tsang A."/>
            <person name="Grigoriev I.V."/>
        </authorList>
    </citation>
    <scope>NUCLEOTIDE SEQUENCE [LARGE SCALE GENOMIC DNA]</scope>
    <source>
        <strain evidence="1 2">ATCC 24622</strain>
    </source>
</reference>
<evidence type="ECO:0000313" key="2">
    <source>
        <dbReference type="Proteomes" id="UP001586593"/>
    </source>
</evidence>